<accession>A0A0P0A597</accession>
<proteinExistence type="predicted"/>
<reference evidence="1 2" key="1">
    <citation type="submission" date="2015-05" db="EMBL/GenBank/DDBJ databases">
        <authorList>
            <person name="Wang D.B."/>
            <person name="Wang M."/>
        </authorList>
    </citation>
    <scope>NUCLEOTIDE SEQUENCE [LARGE SCALE GENOMIC DNA]</scope>
    <source>
        <strain evidence="1 2">IMCC 12053</strain>
    </source>
</reference>
<evidence type="ECO:0000313" key="1">
    <source>
        <dbReference type="EMBL" id="ALI55748.1"/>
    </source>
</evidence>
<dbReference type="KEGG" id="cmar:IMCC12053_1801"/>
<organism evidence="1 2">
    <name type="scientific">Celeribacter marinus</name>
    <dbReference type="NCBI Taxonomy" id="1397108"/>
    <lineage>
        <taxon>Bacteria</taxon>
        <taxon>Pseudomonadati</taxon>
        <taxon>Pseudomonadota</taxon>
        <taxon>Alphaproteobacteria</taxon>
        <taxon>Rhodobacterales</taxon>
        <taxon>Roseobacteraceae</taxon>
        <taxon>Celeribacter</taxon>
    </lineage>
</organism>
<dbReference type="Proteomes" id="UP000064920">
    <property type="component" value="Chromosome"/>
</dbReference>
<gene>
    <name evidence="1" type="ORF">IMCC12053_1801</name>
</gene>
<evidence type="ECO:0000313" key="2">
    <source>
        <dbReference type="Proteomes" id="UP000064920"/>
    </source>
</evidence>
<name>A0A0P0A597_9RHOB</name>
<dbReference type="EMBL" id="CP012023">
    <property type="protein sequence ID" value="ALI55748.1"/>
    <property type="molecule type" value="Genomic_DNA"/>
</dbReference>
<protein>
    <submittedName>
        <fullName evidence="1">Uncharacterized protein</fullName>
    </submittedName>
</protein>
<keyword evidence="2" id="KW-1185">Reference proteome</keyword>
<dbReference type="AlphaFoldDB" id="A0A0P0A597"/>
<sequence>MKKEVATNSLCATTMPVKSVSIYEGRLRGHVASFAGFEHFKK</sequence>
<dbReference type="STRING" id="1397108.IMCC12053_1801"/>